<dbReference type="AlphaFoldDB" id="A0A4U0SM22"/>
<evidence type="ECO:0000313" key="2">
    <source>
        <dbReference type="Proteomes" id="UP000305778"/>
    </source>
</evidence>
<keyword evidence="2" id="KW-1185">Reference proteome</keyword>
<proteinExistence type="predicted"/>
<dbReference type="Pfam" id="PF06348">
    <property type="entry name" value="DUF1059"/>
    <property type="match status" value="1"/>
</dbReference>
<dbReference type="RefSeq" id="WP_136725884.1">
    <property type="nucleotide sequence ID" value="NZ_SUMC01000023.1"/>
</dbReference>
<reference evidence="1 2" key="1">
    <citation type="submission" date="2019-04" db="EMBL/GenBank/DDBJ databases">
        <title>Streptomyces oryziradicis sp. nov., a novel actinomycete isolated from rhizosphere soil of rice (Oryza sativa L.).</title>
        <authorList>
            <person name="Li C."/>
        </authorList>
    </citation>
    <scope>NUCLEOTIDE SEQUENCE [LARGE SCALE GENOMIC DNA]</scope>
    <source>
        <strain evidence="1 2">NEAU-C40</strain>
    </source>
</reference>
<gene>
    <name evidence="1" type="ORF">FCI23_23290</name>
</gene>
<accession>A0A4U0SM22</accession>
<comment type="caution">
    <text evidence="1">The sequence shown here is derived from an EMBL/GenBank/DDBJ whole genome shotgun (WGS) entry which is preliminary data.</text>
</comment>
<evidence type="ECO:0000313" key="1">
    <source>
        <dbReference type="EMBL" id="TKA09277.1"/>
    </source>
</evidence>
<dbReference type="OrthoDB" id="4560214at2"/>
<sequence length="63" mass="7146">MRKVADCRQFPSEMNCTLTISGEEDEVLRAATEHAISVHGHTDSPQLREDIRRFLKDEAPAHV</sequence>
<name>A0A4U0SM22_9ACTN</name>
<dbReference type="InterPro" id="IPR009409">
    <property type="entry name" value="DUF1059"/>
</dbReference>
<dbReference type="EMBL" id="SUMC01000023">
    <property type="protein sequence ID" value="TKA09277.1"/>
    <property type="molecule type" value="Genomic_DNA"/>
</dbReference>
<dbReference type="Proteomes" id="UP000305778">
    <property type="component" value="Unassembled WGS sequence"/>
</dbReference>
<organism evidence="1 2">
    <name type="scientific">Actinacidiphila oryziradicis</name>
    <dbReference type="NCBI Taxonomy" id="2571141"/>
    <lineage>
        <taxon>Bacteria</taxon>
        <taxon>Bacillati</taxon>
        <taxon>Actinomycetota</taxon>
        <taxon>Actinomycetes</taxon>
        <taxon>Kitasatosporales</taxon>
        <taxon>Streptomycetaceae</taxon>
        <taxon>Actinacidiphila</taxon>
    </lineage>
</organism>
<protein>
    <submittedName>
        <fullName evidence="1">DUF1059 domain-containing protein</fullName>
    </submittedName>
</protein>